<sequence length="240" mass="24212">MPPAENPGWTLVVPVKTLVAAKTRLSEAAGPHRAALAVAIACDTVEAALRCAAVARVVVVTGDPVAAPALAEVGAHVTGDPEAGLNAALRHGGLEAVRLAPGGPVGALQADLPALRPAELALVLAAAGEFDQSFLPDAAEVGTTFYGVRPGVPFTPGFGGPSRDRHLRRGAKELCLHGVESVRRDVDTPDDLRAALSLGVGPRTAEIAGRLAGAGMPEGVGEPEDAGRPGRESPPGGSLR</sequence>
<comment type="catalytic activity">
    <reaction evidence="5">
        <text>phosphoenolpyruvate + GTP + H(+) = enolpyruvoyl-2-diphospho-5'-guanosine + diphosphate</text>
        <dbReference type="Rhea" id="RHEA:30519"/>
        <dbReference type="ChEBI" id="CHEBI:15378"/>
        <dbReference type="ChEBI" id="CHEBI:33019"/>
        <dbReference type="ChEBI" id="CHEBI:37565"/>
        <dbReference type="ChEBI" id="CHEBI:58702"/>
        <dbReference type="ChEBI" id="CHEBI:143701"/>
        <dbReference type="EC" id="2.7.7.105"/>
    </reaction>
</comment>
<keyword evidence="1 5" id="KW-0808">Transferase</keyword>
<dbReference type="HAMAP" id="MF_02114">
    <property type="entry name" value="CofC"/>
    <property type="match status" value="1"/>
</dbReference>
<name>A0ABQ2QXN4_9ACTN</name>
<evidence type="ECO:0000256" key="2">
    <source>
        <dbReference type="ARBA" id="ARBA00022695"/>
    </source>
</evidence>
<evidence type="ECO:0000313" key="7">
    <source>
        <dbReference type="EMBL" id="GGQ03182.1"/>
    </source>
</evidence>
<dbReference type="Pfam" id="PF01983">
    <property type="entry name" value="CofC"/>
    <property type="match status" value="1"/>
</dbReference>
<keyword evidence="8" id="KW-1185">Reference proteome</keyword>
<dbReference type="Proteomes" id="UP000611554">
    <property type="component" value="Unassembled WGS sequence"/>
</dbReference>
<keyword evidence="2 5" id="KW-0548">Nucleotidyltransferase</keyword>
<feature type="binding site" evidence="5">
    <location>
        <position position="159"/>
    </location>
    <ligand>
        <name>phosphoenolpyruvate</name>
        <dbReference type="ChEBI" id="CHEBI:58702"/>
    </ligand>
</feature>
<evidence type="ECO:0000256" key="3">
    <source>
        <dbReference type="ARBA" id="ARBA00022741"/>
    </source>
</evidence>
<evidence type="ECO:0000256" key="6">
    <source>
        <dbReference type="SAM" id="MobiDB-lite"/>
    </source>
</evidence>
<feature type="binding site" evidence="5">
    <location>
        <position position="143"/>
    </location>
    <ligand>
        <name>phosphoenolpyruvate</name>
        <dbReference type="ChEBI" id="CHEBI:58702"/>
    </ligand>
</feature>
<gene>
    <name evidence="7" type="primary">cofC</name>
    <name evidence="5" type="synonym">fbiD</name>
    <name evidence="7" type="ORF">GCM10010140_36820</name>
</gene>
<dbReference type="NCBIfam" id="TIGR03552">
    <property type="entry name" value="F420_cofC"/>
    <property type="match status" value="1"/>
</dbReference>
<comment type="similarity">
    <text evidence="5">Belongs to the CofC family.</text>
</comment>
<dbReference type="EMBL" id="BMQJ01000008">
    <property type="protein sequence ID" value="GGQ03182.1"/>
    <property type="molecule type" value="Genomic_DNA"/>
</dbReference>
<evidence type="ECO:0000313" key="8">
    <source>
        <dbReference type="Proteomes" id="UP000611554"/>
    </source>
</evidence>
<dbReference type="SUPFAM" id="SSF53448">
    <property type="entry name" value="Nucleotide-diphospho-sugar transferases"/>
    <property type="match status" value="1"/>
</dbReference>
<feature type="region of interest" description="Disordered" evidence="6">
    <location>
        <begin position="209"/>
        <end position="240"/>
    </location>
</feature>
<comment type="caution">
    <text evidence="7">The sequence shown here is derived from an EMBL/GenBank/DDBJ whole genome shotgun (WGS) entry which is preliminary data.</text>
</comment>
<dbReference type="EC" id="2.7.7.105" evidence="5"/>
<dbReference type="Gene3D" id="3.90.550.10">
    <property type="entry name" value="Spore Coat Polysaccharide Biosynthesis Protein SpsA, Chain A"/>
    <property type="match status" value="1"/>
</dbReference>
<evidence type="ECO:0000256" key="4">
    <source>
        <dbReference type="ARBA" id="ARBA00023134"/>
    </source>
</evidence>
<evidence type="ECO:0000256" key="5">
    <source>
        <dbReference type="HAMAP-Rule" id="MF_02114"/>
    </source>
</evidence>
<protein>
    <recommendedName>
        <fullName evidence="5">Phosphoenolpyruvate guanylyltransferase</fullName>
        <shortName evidence="5">PEP guanylyltransferase</shortName>
        <ecNumber evidence="5">2.7.7.105</ecNumber>
    </recommendedName>
</protein>
<organism evidence="7 8">
    <name type="scientific">Streptosporangium pseudovulgare</name>
    <dbReference type="NCBI Taxonomy" id="35765"/>
    <lineage>
        <taxon>Bacteria</taxon>
        <taxon>Bacillati</taxon>
        <taxon>Actinomycetota</taxon>
        <taxon>Actinomycetes</taxon>
        <taxon>Streptosporangiales</taxon>
        <taxon>Streptosporangiaceae</taxon>
        <taxon>Streptosporangium</taxon>
    </lineage>
</organism>
<dbReference type="InterPro" id="IPR002835">
    <property type="entry name" value="CofC"/>
</dbReference>
<accession>A0ABQ2QXN4</accession>
<evidence type="ECO:0000256" key="1">
    <source>
        <dbReference type="ARBA" id="ARBA00022679"/>
    </source>
</evidence>
<keyword evidence="3 5" id="KW-0547">Nucleotide-binding</keyword>
<dbReference type="GO" id="GO:0016779">
    <property type="term" value="F:nucleotidyltransferase activity"/>
    <property type="evidence" value="ECO:0007669"/>
    <property type="project" value="UniProtKB-KW"/>
</dbReference>
<reference evidence="8" key="1">
    <citation type="journal article" date="2019" name="Int. J. Syst. Evol. Microbiol.">
        <title>The Global Catalogue of Microorganisms (GCM) 10K type strain sequencing project: providing services to taxonomists for standard genome sequencing and annotation.</title>
        <authorList>
            <consortium name="The Broad Institute Genomics Platform"/>
            <consortium name="The Broad Institute Genome Sequencing Center for Infectious Disease"/>
            <person name="Wu L."/>
            <person name="Ma J."/>
        </authorList>
    </citation>
    <scope>NUCLEOTIDE SEQUENCE [LARGE SCALE GENOMIC DNA]</scope>
    <source>
        <strain evidence="8">JCM 3115</strain>
    </source>
</reference>
<dbReference type="InterPro" id="IPR029044">
    <property type="entry name" value="Nucleotide-diphossugar_trans"/>
</dbReference>
<dbReference type="PANTHER" id="PTHR40392:SF1">
    <property type="entry name" value="2-PHOSPHO-L-LACTATE GUANYLYLTRANSFERASE"/>
    <property type="match status" value="1"/>
</dbReference>
<feature type="binding site" evidence="5">
    <location>
        <position position="162"/>
    </location>
    <ligand>
        <name>phosphoenolpyruvate</name>
        <dbReference type="ChEBI" id="CHEBI:58702"/>
    </ligand>
</feature>
<dbReference type="RefSeq" id="WP_189247688.1">
    <property type="nucleotide sequence ID" value="NZ_BMQJ01000008.1"/>
</dbReference>
<dbReference type="PANTHER" id="PTHR40392">
    <property type="entry name" value="2-PHOSPHO-L-LACTATE GUANYLYLTRANSFERASE"/>
    <property type="match status" value="1"/>
</dbReference>
<keyword evidence="4 5" id="KW-0342">GTP-binding</keyword>
<comment type="pathway">
    <text evidence="5">Cofactor biosynthesis; coenzyme F420 biosynthesis.</text>
</comment>
<comment type="function">
    <text evidence="5">Guanylyltransferase that catalyzes the activation of phosphoenolpyruvate (PEP) as enolpyruvoyl-2-diphospho-5'-guanosine, via the condensation of PEP with GTP. It is involved in the biosynthesis of coenzyme F420, a hydride carrier cofactor.</text>
</comment>
<proteinExistence type="inferred from homology"/>